<evidence type="ECO:0000313" key="2">
    <source>
        <dbReference type="EMBL" id="RDC64908.1"/>
    </source>
</evidence>
<keyword evidence="3" id="KW-1185">Reference proteome</keyword>
<feature type="transmembrane region" description="Helical" evidence="1">
    <location>
        <begin position="55"/>
        <end position="74"/>
    </location>
</feature>
<keyword evidence="1" id="KW-0472">Membrane</keyword>
<evidence type="ECO:0008006" key="4">
    <source>
        <dbReference type="Google" id="ProtNLM"/>
    </source>
</evidence>
<dbReference type="RefSeq" id="WP_233507618.1">
    <property type="nucleotide sequence ID" value="NZ_QASA01000001.1"/>
</dbReference>
<evidence type="ECO:0000313" key="3">
    <source>
        <dbReference type="Proteomes" id="UP000253919"/>
    </source>
</evidence>
<keyword evidence="1" id="KW-1133">Transmembrane helix</keyword>
<dbReference type="Pfam" id="PF10043">
    <property type="entry name" value="DUF2279"/>
    <property type="match status" value="1"/>
</dbReference>
<organism evidence="2 3">
    <name type="scientific">Adhaeribacter pallidiroseus</name>
    <dbReference type="NCBI Taxonomy" id="2072847"/>
    <lineage>
        <taxon>Bacteria</taxon>
        <taxon>Pseudomonadati</taxon>
        <taxon>Bacteroidota</taxon>
        <taxon>Cytophagia</taxon>
        <taxon>Cytophagales</taxon>
        <taxon>Hymenobacteraceae</taxon>
        <taxon>Adhaeribacter</taxon>
    </lineage>
</organism>
<reference evidence="2 3" key="1">
    <citation type="submission" date="2018-04" db="EMBL/GenBank/DDBJ databases">
        <title>Adhaeribacter sp. HMF7616 genome sequencing and assembly.</title>
        <authorList>
            <person name="Kang H."/>
            <person name="Kang J."/>
            <person name="Cha I."/>
            <person name="Kim H."/>
            <person name="Joh K."/>
        </authorList>
    </citation>
    <scope>NUCLEOTIDE SEQUENCE [LARGE SCALE GENOMIC DNA]</scope>
    <source>
        <strain evidence="2 3">HMF7616</strain>
    </source>
</reference>
<sequence length="314" mass="35654">MHQYTLWVKMRFVKAWLLVSPLFLIFGPTLAQTDSTVIFYSQNKQPSRTKLKIVGISSGVVYGSLLAAASQAWYKDMPRTRFHFFNDNQEWRQVDKVGHFWGAFHQSRLAVGALHWAEVPAKKAIIWGSLAGVILQTPIEILDGYAVNYGASTGDLVANALGSAAVLAQYLAWSELRMQPKYSFHTTRFARERPTVLGSNLPEQMLKDYNGQTYWLAVEAAAFLPTTTRFPTWLNVAVGYGTEEMVYNDPATNQQAGFRAYRQLYLAPDLNLSALKTRSKFLKTAFFILDMVHLPLPALEYSSRQKFKFHALYF</sequence>
<proteinExistence type="predicted"/>
<keyword evidence="1" id="KW-0812">Transmembrane</keyword>
<dbReference type="InterPro" id="IPR018736">
    <property type="entry name" value="DUF2279_periplasmic_lipo"/>
</dbReference>
<comment type="caution">
    <text evidence="2">The sequence shown here is derived from an EMBL/GenBank/DDBJ whole genome shotgun (WGS) entry which is preliminary data.</text>
</comment>
<dbReference type="EMBL" id="QASA01000001">
    <property type="protein sequence ID" value="RDC64908.1"/>
    <property type="molecule type" value="Genomic_DNA"/>
</dbReference>
<name>A0A369QRU8_9BACT</name>
<protein>
    <recommendedName>
        <fullName evidence="4">DUF2279 domain-containing protein</fullName>
    </recommendedName>
</protein>
<accession>A0A369QRU8</accession>
<dbReference type="AlphaFoldDB" id="A0A369QRU8"/>
<evidence type="ECO:0000256" key="1">
    <source>
        <dbReference type="SAM" id="Phobius"/>
    </source>
</evidence>
<gene>
    <name evidence="2" type="ORF">AHMF7616_03530</name>
</gene>
<dbReference type="Proteomes" id="UP000253919">
    <property type="component" value="Unassembled WGS sequence"/>
</dbReference>